<evidence type="ECO:0000313" key="2">
    <source>
        <dbReference type="EMBL" id="CZR63563.1"/>
    </source>
</evidence>
<evidence type="ECO:0000256" key="1">
    <source>
        <dbReference type="SAM" id="SignalP"/>
    </source>
</evidence>
<keyword evidence="1" id="KW-0732">Signal</keyword>
<feature type="signal peptide" evidence="1">
    <location>
        <begin position="1"/>
        <end position="16"/>
    </location>
</feature>
<dbReference type="EMBL" id="FJOG01000024">
    <property type="protein sequence ID" value="CZR63563.1"/>
    <property type="molecule type" value="Genomic_DNA"/>
</dbReference>
<evidence type="ECO:0000313" key="3">
    <source>
        <dbReference type="Proteomes" id="UP000184330"/>
    </source>
</evidence>
<feature type="chain" id="PRO_5012340595" evidence="1">
    <location>
        <begin position="17"/>
        <end position="207"/>
    </location>
</feature>
<reference evidence="2 3" key="1">
    <citation type="submission" date="2016-03" db="EMBL/GenBank/DDBJ databases">
        <authorList>
            <person name="Ploux O."/>
        </authorList>
    </citation>
    <scope>NUCLEOTIDE SEQUENCE [LARGE SCALE GENOMIC DNA]</scope>
    <source>
        <strain evidence="2 3">UAMH 11012</strain>
    </source>
</reference>
<dbReference type="OrthoDB" id="3928002at2759"/>
<sequence length="207" mass="23749">MTSMLVALLTAPALLATQEAITQGQKKDRREEHRARRCNLIVSCVDPSPESLEIDHRQVALKNSKLYVKTDPRDASLHPFAGYYLPYPDRHEGLVTTITDVAPILNWIYVDKDTYEVKFGIKVDAHPNITGPFNCTRQDKRLTLEDWEGFVAVKQEEGEDAGMWKLYWDKDDDGLRGKLGKGRTILEIELVRWEKRVRKGKPLGDMR</sequence>
<gene>
    <name evidence="2" type="ORF">PAC_13460</name>
</gene>
<name>A0A1L7XEW3_9HELO</name>
<accession>A0A1L7XEW3</accession>
<protein>
    <submittedName>
        <fullName evidence="2">Uncharacterized protein</fullName>
    </submittedName>
</protein>
<dbReference type="PANTHER" id="PTHR38049:SF2">
    <property type="entry name" value="RICIN B LECTIN DOMAIN-CONTAINING PROTEIN"/>
    <property type="match status" value="1"/>
</dbReference>
<keyword evidence="3" id="KW-1185">Reference proteome</keyword>
<proteinExistence type="predicted"/>
<organism evidence="2 3">
    <name type="scientific">Phialocephala subalpina</name>
    <dbReference type="NCBI Taxonomy" id="576137"/>
    <lineage>
        <taxon>Eukaryota</taxon>
        <taxon>Fungi</taxon>
        <taxon>Dikarya</taxon>
        <taxon>Ascomycota</taxon>
        <taxon>Pezizomycotina</taxon>
        <taxon>Leotiomycetes</taxon>
        <taxon>Helotiales</taxon>
        <taxon>Mollisiaceae</taxon>
        <taxon>Phialocephala</taxon>
        <taxon>Phialocephala fortinii species complex</taxon>
    </lineage>
</organism>
<dbReference type="AlphaFoldDB" id="A0A1L7XEW3"/>
<dbReference type="Proteomes" id="UP000184330">
    <property type="component" value="Unassembled WGS sequence"/>
</dbReference>
<dbReference type="PANTHER" id="PTHR38049">
    <property type="entry name" value="RICIN B LECTIN DOMAIN-CONTAINING PROTEIN"/>
    <property type="match status" value="1"/>
</dbReference>